<dbReference type="Gene3D" id="3.30.530.20">
    <property type="match status" value="1"/>
</dbReference>
<comment type="caution">
    <text evidence="3">The sequence shown here is derived from an EMBL/GenBank/DDBJ whole genome shotgun (WGS) entry which is preliminary data.</text>
</comment>
<protein>
    <submittedName>
        <fullName evidence="3">Ubiquinone-binding protein</fullName>
    </submittedName>
</protein>
<dbReference type="GO" id="GO:0045333">
    <property type="term" value="P:cellular respiration"/>
    <property type="evidence" value="ECO:0007669"/>
    <property type="project" value="InterPro"/>
</dbReference>
<feature type="domain" description="Coenzyme Q-binding protein COQ10 START" evidence="2">
    <location>
        <begin position="10"/>
        <end position="135"/>
    </location>
</feature>
<dbReference type="PANTHER" id="PTHR12901">
    <property type="entry name" value="SPERM PROTEIN HOMOLOG"/>
    <property type="match status" value="1"/>
</dbReference>
<dbReference type="EMBL" id="QFFF01000002">
    <property type="protein sequence ID" value="PWG01233.1"/>
    <property type="molecule type" value="Genomic_DNA"/>
</dbReference>
<organism evidence="3 4">
    <name type="scientific">Allosphingosinicella humi</name>
    <dbReference type="NCBI Taxonomy" id="2068657"/>
    <lineage>
        <taxon>Bacteria</taxon>
        <taxon>Pseudomonadati</taxon>
        <taxon>Pseudomonadota</taxon>
        <taxon>Alphaproteobacteria</taxon>
        <taxon>Sphingomonadales</taxon>
        <taxon>Sphingomonadaceae</taxon>
        <taxon>Allosphingosinicella</taxon>
    </lineage>
</organism>
<reference evidence="3 4" key="1">
    <citation type="submission" date="2018-05" db="EMBL/GenBank/DDBJ databases">
        <title>Genome of Sphingosinicella humi QZX222.</title>
        <authorList>
            <person name="Qiao Z."/>
            <person name="Wang G."/>
        </authorList>
    </citation>
    <scope>NUCLEOTIDE SEQUENCE [LARGE SCALE GENOMIC DNA]</scope>
    <source>
        <strain evidence="3 4">QZX222</strain>
    </source>
</reference>
<evidence type="ECO:0000259" key="2">
    <source>
        <dbReference type="Pfam" id="PF03364"/>
    </source>
</evidence>
<evidence type="ECO:0000313" key="3">
    <source>
        <dbReference type="EMBL" id="PWG01233.1"/>
    </source>
</evidence>
<sequence>MPRHSEKRNLPYSPEEMFDLVADVGRYQEFLPWVAATRIRSNSDTLMIADLVVGFRSLKETFTSRVEKQRPRHITVDYVEGPLKYLKNDWEFTPDGKGGTDIDFCVDFAFKSRIFETIAGQMFDRALRRMIAAFEERAHALYGDASSATGMSRSRAQSAA</sequence>
<dbReference type="SUPFAM" id="SSF55961">
    <property type="entry name" value="Bet v1-like"/>
    <property type="match status" value="1"/>
</dbReference>
<dbReference type="Proteomes" id="UP000245916">
    <property type="component" value="Unassembled WGS sequence"/>
</dbReference>
<dbReference type="PANTHER" id="PTHR12901:SF10">
    <property type="entry name" value="COENZYME Q-BINDING PROTEIN COQ10, MITOCHONDRIAL"/>
    <property type="match status" value="1"/>
</dbReference>
<gene>
    <name evidence="3" type="ORF">DF286_13955</name>
</gene>
<dbReference type="CDD" id="cd07813">
    <property type="entry name" value="COQ10p_like"/>
    <property type="match status" value="1"/>
</dbReference>
<dbReference type="InterPro" id="IPR023393">
    <property type="entry name" value="START-like_dom_sf"/>
</dbReference>
<dbReference type="Pfam" id="PF03364">
    <property type="entry name" value="Polyketide_cyc"/>
    <property type="match status" value="1"/>
</dbReference>
<keyword evidence="3" id="KW-0830">Ubiquinone</keyword>
<name>A0A2U2IYR1_9SPHN</name>
<dbReference type="RefSeq" id="WP_109272295.1">
    <property type="nucleotide sequence ID" value="NZ_QFFF01000002.1"/>
</dbReference>
<dbReference type="InterPro" id="IPR005031">
    <property type="entry name" value="COQ10_START"/>
</dbReference>
<dbReference type="AlphaFoldDB" id="A0A2U2IYR1"/>
<dbReference type="InterPro" id="IPR044996">
    <property type="entry name" value="COQ10-like"/>
</dbReference>
<dbReference type="OrthoDB" id="9804759at2"/>
<evidence type="ECO:0000313" key="4">
    <source>
        <dbReference type="Proteomes" id="UP000245916"/>
    </source>
</evidence>
<proteinExistence type="inferred from homology"/>
<keyword evidence="4" id="KW-1185">Reference proteome</keyword>
<accession>A0A2U2IYR1</accession>
<comment type="similarity">
    <text evidence="1">Belongs to the ribosome association toxin RatA family.</text>
</comment>
<evidence type="ECO:0000256" key="1">
    <source>
        <dbReference type="ARBA" id="ARBA00008918"/>
    </source>
</evidence>
<dbReference type="GO" id="GO:0048039">
    <property type="term" value="F:ubiquinone binding"/>
    <property type="evidence" value="ECO:0007669"/>
    <property type="project" value="InterPro"/>
</dbReference>